<dbReference type="Gramene" id="TraesNOR6B03G03469060.1">
    <property type="protein sequence ID" value="TraesNOR6B03G03469060.1"/>
    <property type="gene ID" value="TraesNOR6B03G03469060"/>
</dbReference>
<dbReference type="Gene3D" id="3.40.50.10810">
    <property type="entry name" value="Tandem AAA-ATPase domain"/>
    <property type="match status" value="1"/>
</dbReference>
<dbReference type="GO" id="GO:0031507">
    <property type="term" value="P:heterochromatin formation"/>
    <property type="evidence" value="ECO:0000318"/>
    <property type="project" value="GO_Central"/>
</dbReference>
<dbReference type="Gramene" id="TraesCS6B02G055000.1">
    <property type="protein sequence ID" value="TraesCS6B02G055000.1"/>
    <property type="gene ID" value="TraesCS6B02G055000"/>
</dbReference>
<dbReference type="SMART" id="SM00487">
    <property type="entry name" value="DEXDc"/>
    <property type="match status" value="1"/>
</dbReference>
<dbReference type="InterPro" id="IPR000330">
    <property type="entry name" value="SNF2_N"/>
</dbReference>
<reference evidence="2" key="1">
    <citation type="submission" date="2018-08" db="EMBL/GenBank/DDBJ databases">
        <authorList>
            <person name="Rossello M."/>
        </authorList>
    </citation>
    <scope>NUCLEOTIDE SEQUENCE [LARGE SCALE GENOMIC DNA]</scope>
    <source>
        <strain evidence="2">cv. Chinese Spring</strain>
    </source>
</reference>
<dbReference type="GeneID" id="123133355"/>
<reference evidence="2" key="2">
    <citation type="submission" date="2018-10" db="UniProtKB">
        <authorList>
            <consortium name="EnsemblPlants"/>
        </authorList>
    </citation>
    <scope>IDENTIFICATION</scope>
</reference>
<feature type="domain" description="Helicase ATP-binding" evidence="1">
    <location>
        <begin position="54"/>
        <end position="225"/>
    </location>
</feature>
<evidence type="ECO:0000313" key="2">
    <source>
        <dbReference type="EnsemblPlants" id="TraesCS6B02G055000.1"/>
    </source>
</evidence>
<evidence type="ECO:0000259" key="1">
    <source>
        <dbReference type="PROSITE" id="PS51192"/>
    </source>
</evidence>
<dbReference type="Gramene" id="TraesCS6B03G0129100.1">
    <property type="protein sequence ID" value="TraesCS6B03G0129100.1.CDS"/>
    <property type="gene ID" value="TraesCS6B03G0129100"/>
</dbReference>
<dbReference type="Gramene" id="TraesCS6B03G0129200.1">
    <property type="protein sequence ID" value="TraesCS6B03G0129200.1.CDS"/>
    <property type="gene ID" value="TraesCS6B03G0129200"/>
</dbReference>
<dbReference type="Gramene" id="TraesPARA_EIv1.0_2006570.1">
    <property type="protein sequence ID" value="TraesPARA_EIv1.0_2006570.1.CDS"/>
    <property type="gene ID" value="TraesPARA_EIv1.0_2006570"/>
</dbReference>
<dbReference type="InterPro" id="IPR014001">
    <property type="entry name" value="Helicase_ATP-bd"/>
</dbReference>
<dbReference type="EnsemblPlants" id="TraesCS6B02G055100.1">
    <property type="protein sequence ID" value="TraesCS6B02G055100.1"/>
    <property type="gene ID" value="TraesCS6B02G055100"/>
</dbReference>
<dbReference type="GO" id="GO:0003682">
    <property type="term" value="F:chromatin binding"/>
    <property type="evidence" value="ECO:0000318"/>
    <property type="project" value="GO_Central"/>
</dbReference>
<dbReference type="RefSeq" id="XP_044408781.1">
    <property type="nucleotide sequence ID" value="XM_044552846.1"/>
</dbReference>
<dbReference type="Proteomes" id="UP000019116">
    <property type="component" value="Chromosome 6B"/>
</dbReference>
<dbReference type="Pfam" id="PF00176">
    <property type="entry name" value="SNF2-rel_dom"/>
    <property type="match status" value="1"/>
</dbReference>
<dbReference type="EnsemblPlants" id="TraesCS6B02G055000.1">
    <property type="protein sequence ID" value="TraesCS6B02G055000.1"/>
    <property type="gene ID" value="TraesCS6B02G055000"/>
</dbReference>
<dbReference type="Gramene" id="TraesCS6B02G055100.1">
    <property type="protein sequence ID" value="TraesCS6B02G055100.1"/>
    <property type="gene ID" value="TraesCS6B02G055100"/>
</dbReference>
<dbReference type="GO" id="GO:0003677">
    <property type="term" value="F:DNA binding"/>
    <property type="evidence" value="ECO:0000318"/>
    <property type="project" value="GO_Central"/>
</dbReference>
<dbReference type="KEGG" id="taes:123133355"/>
<dbReference type="InterPro" id="IPR027417">
    <property type="entry name" value="P-loop_NTPase"/>
</dbReference>
<dbReference type="PROSITE" id="PS51192">
    <property type="entry name" value="HELICASE_ATP_BIND_1"/>
    <property type="match status" value="1"/>
</dbReference>
<dbReference type="Gramene" id="TraesSYM6B03G03379030.1">
    <property type="protein sequence ID" value="TraesSYM6B03G03379030.1"/>
    <property type="gene ID" value="TraesSYM6B03G03379030"/>
</dbReference>
<evidence type="ECO:0000313" key="3">
    <source>
        <dbReference type="Proteomes" id="UP000019116"/>
    </source>
</evidence>
<dbReference type="Gramene" id="TraesCAD_scaffold_017601_01G000200.1">
    <property type="protein sequence ID" value="TraesCAD_scaffold_017601_01G000200.1"/>
    <property type="gene ID" value="TraesCAD_scaffold_017601_01G000200"/>
</dbReference>
<dbReference type="GO" id="GO:0045944">
    <property type="term" value="P:positive regulation of transcription by RNA polymerase II"/>
    <property type="evidence" value="ECO:0000318"/>
    <property type="project" value="GO_Central"/>
</dbReference>
<dbReference type="SUPFAM" id="SSF52540">
    <property type="entry name" value="P-loop containing nucleoside triphosphate hydrolases"/>
    <property type="match status" value="1"/>
</dbReference>
<dbReference type="AlphaFoldDB" id="A0A1D6B098"/>
<protein>
    <recommendedName>
        <fullName evidence="1">Helicase ATP-binding domain-containing protein</fullName>
    </recommendedName>
</protein>
<dbReference type="SMR" id="A0A1D6B098"/>
<dbReference type="PANTHER" id="PTHR10799">
    <property type="entry name" value="SNF2/RAD54 HELICASE FAMILY"/>
    <property type="match status" value="1"/>
</dbReference>
<dbReference type="Gramene" id="TraesARI6B03G03394120.1">
    <property type="protein sequence ID" value="TraesARI6B03G03394120.1"/>
    <property type="gene ID" value="TraesARI6B03G03394120"/>
</dbReference>
<dbReference type="OrthoDB" id="5857104at2759"/>
<dbReference type="GO" id="GO:0140750">
    <property type="term" value="F:nucleosome array spacer activity"/>
    <property type="evidence" value="ECO:0000318"/>
    <property type="project" value="GO_Central"/>
</dbReference>
<keyword evidence="3" id="KW-1185">Reference proteome</keyword>
<dbReference type="GO" id="GO:0000785">
    <property type="term" value="C:chromatin"/>
    <property type="evidence" value="ECO:0000318"/>
    <property type="project" value="GO_Central"/>
</dbReference>
<accession>A0A1D6B098</accession>
<organism evidence="2">
    <name type="scientific">Triticum aestivum</name>
    <name type="common">Wheat</name>
    <dbReference type="NCBI Taxonomy" id="4565"/>
    <lineage>
        <taxon>Eukaryota</taxon>
        <taxon>Viridiplantae</taxon>
        <taxon>Streptophyta</taxon>
        <taxon>Embryophyta</taxon>
        <taxon>Tracheophyta</taxon>
        <taxon>Spermatophyta</taxon>
        <taxon>Magnoliopsida</taxon>
        <taxon>Liliopsida</taxon>
        <taxon>Poales</taxon>
        <taxon>Poaceae</taxon>
        <taxon>BOP clade</taxon>
        <taxon>Pooideae</taxon>
        <taxon>Triticodae</taxon>
        <taxon>Triticeae</taxon>
        <taxon>Triticinae</taxon>
        <taxon>Triticum</taxon>
    </lineage>
</organism>
<dbReference type="GO" id="GO:0005634">
    <property type="term" value="C:nucleus"/>
    <property type="evidence" value="ECO:0000318"/>
    <property type="project" value="GO_Central"/>
</dbReference>
<dbReference type="STRING" id="4565.A0A1D6B098"/>
<dbReference type="GO" id="GO:0005524">
    <property type="term" value="F:ATP binding"/>
    <property type="evidence" value="ECO:0007669"/>
    <property type="project" value="InterPro"/>
</dbReference>
<dbReference type="Gramene" id="TraesSYM6B03G03379030.2">
    <property type="protein sequence ID" value="TraesSYM6B03G03379030.2"/>
    <property type="gene ID" value="TraesSYM6B03G03379030"/>
</dbReference>
<proteinExistence type="predicted"/>
<name>A0A1D6B098_WHEAT</name>
<dbReference type="InterPro" id="IPR038718">
    <property type="entry name" value="SNF2-like_sf"/>
</dbReference>
<sequence length="419" mass="47661">MEEPARLASDPKKLFSRIVDGILAVAEQIPIESTAGWANLANVERWEKEVQWITLMWQSRLNGILGDQMGSQGMIPALSFLADLKRNGQHGPYMIVTSMDHNGVLSWSNFIREHSNMKEMVYLGNRSCRARLRKEFGPKTVGPDFPIIVTTYNMVLVEQKWLAKCEWKYVIVDEGHELKKWEREMLEEVKRQPMGPMGHKLLLMREPFQNNLAELWSLLNFALPDAFSSREGFDSWFDKSGKEVEEQQTEEERRTLLSKLNAILRPFLLRGMERDVVKKTKVVQNSDAISVTCSNDHAATKGARTDAGSCQEVAARVVGVTGDEVGLEVEANKAIKRPRTNDVSISLVSERNPTVRVQMAKSSSSESIFKALKEIPYLARTDILRAYSCLIRDDRLLESLMALPMDMRKDWLLMEIGSK</sequence>
<gene>
    <name evidence="2" type="primary">LOC123133355</name>
</gene>